<dbReference type="EMBL" id="JBJUIK010000007">
    <property type="protein sequence ID" value="KAL3523033.1"/>
    <property type="molecule type" value="Genomic_DNA"/>
</dbReference>
<evidence type="ECO:0000313" key="3">
    <source>
        <dbReference type="Proteomes" id="UP001630127"/>
    </source>
</evidence>
<keyword evidence="3" id="KW-1185">Reference proteome</keyword>
<name>A0ABD2ZUQ4_9GENT</name>
<sequence>MRKLKCRETKEDLLQEALVLGMSASTQVQFAQIKSQYPLDSSSESESETDEDEILEHNLEDEDQAIHEDQTNQVEEPHQDTQRDSTQVAHEDQAQDANDQTTHDDDDDIDDTLVYIMQQGESNIASSELQKTPNQEHAAQESEESEHDISLIHKFTLKSAKERINSRSIVITLFRI</sequence>
<feature type="compositionally biased region" description="Basic and acidic residues" evidence="1">
    <location>
        <begin position="64"/>
        <end position="93"/>
    </location>
</feature>
<organism evidence="2 3">
    <name type="scientific">Cinchona calisaya</name>
    <dbReference type="NCBI Taxonomy" id="153742"/>
    <lineage>
        <taxon>Eukaryota</taxon>
        <taxon>Viridiplantae</taxon>
        <taxon>Streptophyta</taxon>
        <taxon>Embryophyta</taxon>
        <taxon>Tracheophyta</taxon>
        <taxon>Spermatophyta</taxon>
        <taxon>Magnoliopsida</taxon>
        <taxon>eudicotyledons</taxon>
        <taxon>Gunneridae</taxon>
        <taxon>Pentapetalae</taxon>
        <taxon>asterids</taxon>
        <taxon>lamiids</taxon>
        <taxon>Gentianales</taxon>
        <taxon>Rubiaceae</taxon>
        <taxon>Cinchonoideae</taxon>
        <taxon>Cinchoneae</taxon>
        <taxon>Cinchona</taxon>
    </lineage>
</organism>
<protein>
    <submittedName>
        <fullName evidence="2">Uncharacterized protein</fullName>
    </submittedName>
</protein>
<feature type="region of interest" description="Disordered" evidence="1">
    <location>
        <begin position="36"/>
        <end position="148"/>
    </location>
</feature>
<reference evidence="2 3" key="1">
    <citation type="submission" date="2024-11" db="EMBL/GenBank/DDBJ databases">
        <title>A near-complete genome assembly of Cinchona calisaya.</title>
        <authorList>
            <person name="Lian D.C."/>
            <person name="Zhao X.W."/>
            <person name="Wei L."/>
        </authorList>
    </citation>
    <scope>NUCLEOTIDE SEQUENCE [LARGE SCALE GENOMIC DNA]</scope>
    <source>
        <tissue evidence="2">Nenye</tissue>
    </source>
</reference>
<evidence type="ECO:0000256" key="1">
    <source>
        <dbReference type="SAM" id="MobiDB-lite"/>
    </source>
</evidence>
<feature type="compositionally biased region" description="Polar residues" evidence="1">
    <location>
        <begin position="119"/>
        <end position="133"/>
    </location>
</feature>
<accession>A0ABD2ZUQ4</accession>
<comment type="caution">
    <text evidence="2">The sequence shown here is derived from an EMBL/GenBank/DDBJ whole genome shotgun (WGS) entry which is preliminary data.</text>
</comment>
<dbReference type="AlphaFoldDB" id="A0ABD2ZUQ4"/>
<evidence type="ECO:0000313" key="2">
    <source>
        <dbReference type="EMBL" id="KAL3523033.1"/>
    </source>
</evidence>
<feature type="compositionally biased region" description="Acidic residues" evidence="1">
    <location>
        <begin position="43"/>
        <end position="63"/>
    </location>
</feature>
<dbReference type="Proteomes" id="UP001630127">
    <property type="component" value="Unassembled WGS sequence"/>
</dbReference>
<gene>
    <name evidence="2" type="ORF">ACH5RR_015867</name>
</gene>
<proteinExistence type="predicted"/>